<feature type="domain" description="DUF5753" evidence="1">
    <location>
        <begin position="67"/>
        <end position="251"/>
    </location>
</feature>
<name>U5VXP6_9ACTN</name>
<dbReference type="Proteomes" id="UP000017746">
    <property type="component" value="Chromosome"/>
</dbReference>
<dbReference type="STRING" id="1246995.AFR_10760"/>
<evidence type="ECO:0000313" key="3">
    <source>
        <dbReference type="Proteomes" id="UP000017746"/>
    </source>
</evidence>
<dbReference type="Pfam" id="PF13560">
    <property type="entry name" value="HTH_31"/>
    <property type="match status" value="1"/>
</dbReference>
<dbReference type="AlphaFoldDB" id="U5VXP6"/>
<proteinExistence type="predicted"/>
<dbReference type="PATRIC" id="fig|1246995.3.peg.2193"/>
<dbReference type="GO" id="GO:0003677">
    <property type="term" value="F:DNA binding"/>
    <property type="evidence" value="ECO:0007669"/>
    <property type="project" value="UniProtKB-KW"/>
</dbReference>
<keyword evidence="2" id="KW-0238">DNA-binding</keyword>
<dbReference type="KEGG" id="afs:AFR_10760"/>
<dbReference type="InterPro" id="IPR043917">
    <property type="entry name" value="DUF5753"/>
</dbReference>
<dbReference type="Pfam" id="PF19054">
    <property type="entry name" value="DUF5753"/>
    <property type="match status" value="1"/>
</dbReference>
<reference evidence="2 3" key="1">
    <citation type="journal article" date="2014" name="J. Biotechnol.">
        <title>Complete genome sequence of the actinobacterium Actinoplanes friuliensis HAG 010964, producer of the lipopeptide antibiotic friulimycin.</title>
        <authorList>
            <person name="Ruckert C."/>
            <person name="Szczepanowski R."/>
            <person name="Albersmeier A."/>
            <person name="Goesmann A."/>
            <person name="Fischer N."/>
            <person name="Steinkamper A."/>
            <person name="Puhler A."/>
            <person name="Biener R."/>
            <person name="Schwartz D."/>
            <person name="Kalinowski J."/>
        </authorList>
    </citation>
    <scope>NUCLEOTIDE SEQUENCE [LARGE SCALE GENOMIC DNA]</scope>
    <source>
        <strain evidence="2 3">DSM 7358</strain>
    </source>
</reference>
<accession>U5VXP6</accession>
<keyword evidence="3" id="KW-1185">Reference proteome</keyword>
<dbReference type="eggNOG" id="COG1396">
    <property type="taxonomic scope" value="Bacteria"/>
</dbReference>
<evidence type="ECO:0000259" key="1">
    <source>
        <dbReference type="Pfam" id="PF19054"/>
    </source>
</evidence>
<protein>
    <submittedName>
        <fullName evidence="2">Putative DNA-binding protein</fullName>
    </submittedName>
</protein>
<dbReference type="HOGENOM" id="CLU_055817_1_1_11"/>
<sequence length="256" mass="28534">MIRRTHWSVSKLHRIETGAVTVQPVDLEALLRMYGVRDRGQVAELIDLALISRRRQWWSSYRLDPEYREFVAYESEASRITVYQALLIPGLLQTELYAKAATASIGKKSDDTDVQNAIDVRMRRQAELFGRIAGSRPPELVALLDGAVLERPIGGADVMRAQLDHLVEVARQPHVRLVVVPLRHGARPGPGGLFELLQFRGTADPDVVFVQSPVKDFVVKDPDATAAYHDIVDAIVGSGLTRDAAVEEIRRIRDGL</sequence>
<dbReference type="EMBL" id="CP006272">
    <property type="protein sequence ID" value="AGZ40441.1"/>
    <property type="molecule type" value="Genomic_DNA"/>
</dbReference>
<gene>
    <name evidence="2" type="ORF">AFR_10760</name>
</gene>
<evidence type="ECO:0000313" key="2">
    <source>
        <dbReference type="EMBL" id="AGZ40441.1"/>
    </source>
</evidence>
<organism evidence="2 3">
    <name type="scientific">Actinoplanes friuliensis DSM 7358</name>
    <dbReference type="NCBI Taxonomy" id="1246995"/>
    <lineage>
        <taxon>Bacteria</taxon>
        <taxon>Bacillati</taxon>
        <taxon>Actinomycetota</taxon>
        <taxon>Actinomycetes</taxon>
        <taxon>Micromonosporales</taxon>
        <taxon>Micromonosporaceae</taxon>
        <taxon>Actinoplanes</taxon>
    </lineage>
</organism>